<evidence type="ECO:0000313" key="17">
    <source>
        <dbReference type="EMBL" id="QYR53994.1"/>
    </source>
</evidence>
<keyword evidence="4 16" id="KW-0132">Cell division</keyword>
<keyword evidence="11 16" id="KW-0472">Membrane</keyword>
<evidence type="ECO:0000256" key="1">
    <source>
        <dbReference type="ARBA" id="ARBA00004651"/>
    </source>
</evidence>
<comment type="similarity">
    <text evidence="14 16">Belongs to the SEDS family. FtsW subfamily.</text>
</comment>
<comment type="subcellular location">
    <subcellularLocation>
        <location evidence="16">Cell inner membrane</location>
        <topology evidence="16">Multi-pass membrane protein</topology>
    </subcellularLocation>
    <subcellularLocation>
        <location evidence="1">Cell membrane</location>
        <topology evidence="1">Multi-pass membrane protein</topology>
    </subcellularLocation>
    <text evidence="16">Localizes to the division septum.</text>
</comment>
<feature type="transmembrane region" description="Helical" evidence="16">
    <location>
        <begin position="128"/>
        <end position="144"/>
    </location>
</feature>
<evidence type="ECO:0000256" key="12">
    <source>
        <dbReference type="ARBA" id="ARBA00023306"/>
    </source>
</evidence>
<dbReference type="HAMAP" id="MF_00913">
    <property type="entry name" value="PGT_FtsW_proteobact"/>
    <property type="match status" value="1"/>
</dbReference>
<evidence type="ECO:0000256" key="15">
    <source>
        <dbReference type="ARBA" id="ARBA00049902"/>
    </source>
</evidence>
<keyword evidence="16" id="KW-0997">Cell inner membrane</keyword>
<dbReference type="Proteomes" id="UP000824755">
    <property type="component" value="Chromosome"/>
</dbReference>
<name>A0ABX8WT60_9GAMM</name>
<evidence type="ECO:0000256" key="6">
    <source>
        <dbReference type="ARBA" id="ARBA00022679"/>
    </source>
</evidence>
<comment type="function">
    <text evidence="16">Peptidoglycan polymerase that is essential for cell division.</text>
</comment>
<gene>
    <name evidence="16 17" type="primary">ftsW</name>
    <name evidence="17" type="ORF">H8L67_08835</name>
</gene>
<keyword evidence="3 16" id="KW-1003">Cell membrane</keyword>
<keyword evidence="7 16" id="KW-0812">Transmembrane</keyword>
<keyword evidence="5 16" id="KW-0328">Glycosyltransferase</keyword>
<evidence type="ECO:0000256" key="2">
    <source>
        <dbReference type="ARBA" id="ARBA00004752"/>
    </source>
</evidence>
<evidence type="ECO:0000256" key="8">
    <source>
        <dbReference type="ARBA" id="ARBA00022960"/>
    </source>
</evidence>
<feature type="transmembrane region" description="Helical" evidence="16">
    <location>
        <begin position="354"/>
        <end position="377"/>
    </location>
</feature>
<feature type="transmembrane region" description="Helical" evidence="16">
    <location>
        <begin position="285"/>
        <end position="306"/>
    </location>
</feature>
<feature type="transmembrane region" description="Helical" evidence="16">
    <location>
        <begin position="87"/>
        <end position="108"/>
    </location>
</feature>
<reference evidence="17 18" key="1">
    <citation type="submission" date="2021-08" db="EMBL/GenBank/DDBJ databases">
        <title>Lysobacter sp. strain CJ11 Genome sequencing and assembly.</title>
        <authorList>
            <person name="Kim I."/>
        </authorList>
    </citation>
    <scope>NUCLEOTIDE SEQUENCE [LARGE SCALE GENOMIC DNA]</scope>
    <source>
        <strain evidence="17 18">CJ11</strain>
    </source>
</reference>
<feature type="transmembrane region" description="Helical" evidence="16">
    <location>
        <begin position="151"/>
        <end position="170"/>
    </location>
</feature>
<keyword evidence="12 16" id="KW-0131">Cell cycle</keyword>
<comment type="catalytic activity">
    <reaction evidence="15 16">
        <text>[GlcNAc-(1-&gt;4)-Mur2Ac(oyl-L-Ala-gamma-D-Glu-L-Lys-D-Ala-D-Ala)](n)-di-trans,octa-cis-undecaprenyl diphosphate + beta-D-GlcNAc-(1-&gt;4)-Mur2Ac(oyl-L-Ala-gamma-D-Glu-L-Lys-D-Ala-D-Ala)-di-trans,octa-cis-undecaprenyl diphosphate = [GlcNAc-(1-&gt;4)-Mur2Ac(oyl-L-Ala-gamma-D-Glu-L-Lys-D-Ala-D-Ala)](n+1)-di-trans,octa-cis-undecaprenyl diphosphate + di-trans,octa-cis-undecaprenyl diphosphate + H(+)</text>
        <dbReference type="Rhea" id="RHEA:23708"/>
        <dbReference type="Rhea" id="RHEA-COMP:9602"/>
        <dbReference type="Rhea" id="RHEA-COMP:9603"/>
        <dbReference type="ChEBI" id="CHEBI:15378"/>
        <dbReference type="ChEBI" id="CHEBI:58405"/>
        <dbReference type="ChEBI" id="CHEBI:60033"/>
        <dbReference type="ChEBI" id="CHEBI:78435"/>
        <dbReference type="EC" id="2.4.99.28"/>
    </reaction>
</comment>
<feature type="transmembrane region" description="Helical" evidence="16">
    <location>
        <begin position="21"/>
        <end position="42"/>
    </location>
</feature>
<keyword evidence="13 16" id="KW-0961">Cell wall biogenesis/degradation</keyword>
<evidence type="ECO:0000256" key="5">
    <source>
        <dbReference type="ARBA" id="ARBA00022676"/>
    </source>
</evidence>
<dbReference type="EC" id="2.4.99.28" evidence="16"/>
<evidence type="ECO:0000256" key="14">
    <source>
        <dbReference type="ARBA" id="ARBA00038053"/>
    </source>
</evidence>
<organism evidence="17 18">
    <name type="scientific">Lysobacter soyae</name>
    <dbReference type="NCBI Taxonomy" id="2764185"/>
    <lineage>
        <taxon>Bacteria</taxon>
        <taxon>Pseudomonadati</taxon>
        <taxon>Pseudomonadota</taxon>
        <taxon>Gammaproteobacteria</taxon>
        <taxon>Lysobacterales</taxon>
        <taxon>Lysobacteraceae</taxon>
        <taxon>Lysobacter</taxon>
    </lineage>
</organism>
<evidence type="ECO:0000256" key="10">
    <source>
        <dbReference type="ARBA" id="ARBA00022989"/>
    </source>
</evidence>
<dbReference type="Pfam" id="PF01098">
    <property type="entry name" value="FTSW_RODA_SPOVE"/>
    <property type="match status" value="1"/>
</dbReference>
<dbReference type="InterPro" id="IPR001182">
    <property type="entry name" value="FtsW/RodA"/>
</dbReference>
<feature type="transmembrane region" description="Helical" evidence="16">
    <location>
        <begin position="176"/>
        <end position="193"/>
    </location>
</feature>
<keyword evidence="8 16" id="KW-0133">Cell shape</keyword>
<evidence type="ECO:0000256" key="4">
    <source>
        <dbReference type="ARBA" id="ARBA00022618"/>
    </source>
</evidence>
<dbReference type="RefSeq" id="WP_220380799.1">
    <property type="nucleotide sequence ID" value="NZ_CP080544.1"/>
</dbReference>
<feature type="transmembrane region" description="Helical" evidence="16">
    <location>
        <begin position="54"/>
        <end position="75"/>
    </location>
</feature>
<proteinExistence type="inferred from homology"/>
<evidence type="ECO:0000256" key="9">
    <source>
        <dbReference type="ARBA" id="ARBA00022984"/>
    </source>
</evidence>
<evidence type="ECO:0000313" key="18">
    <source>
        <dbReference type="Proteomes" id="UP000824755"/>
    </source>
</evidence>
<dbReference type="InterPro" id="IPR013437">
    <property type="entry name" value="FtsW"/>
</dbReference>
<sequence length="454" mass="49289">MNRPFSHQATRVDAIGGHYDTWLLLCITSLLAFGTVMVGSASFPEAVDNGGGPFAFLIKHVVFLVAGLAAAYLVMRTELKDIERYSHWFPIVAAVLLLLVLVPGLGITVKGARRWIGYGPARFQPVEAAKLLMIVWLSSYLVRFRDEVGGTWAAMLKALGVALFLGAILLSVQKDFGSTALLLALTAGMLVMGGVQLKRLILPLLILLPAAALMIIIEPYRVRRLTSYMDPWSDPQGSGYQLTNALMAIGRGEFWGVGLGGSVQKLSYLPEAHTDFIMSVISEELGFVGVCCLMLVYGLLVGRAFWVGLKCVEMGRYFSGFCAFGIGLWIAIQSFVSMGVNVGLLPTKGLTLPLISYGGSSLTIGCIAMGLLLRVSFELNKAMRQRHVLRGDNSRDEAPMPAVADAERLQLRDVLPPLSNVADRVASLLRRTEKDAAVGGARRVEPVMQSESRR</sequence>
<evidence type="ECO:0000256" key="13">
    <source>
        <dbReference type="ARBA" id="ARBA00023316"/>
    </source>
</evidence>
<keyword evidence="6 16" id="KW-0808">Transferase</keyword>
<protein>
    <recommendedName>
        <fullName evidence="16">Probable peptidoglycan glycosyltransferase FtsW</fullName>
        <shortName evidence="16">PGT</shortName>
        <ecNumber evidence="16">2.4.99.28</ecNumber>
    </recommendedName>
    <alternativeName>
        <fullName evidence="16">Cell division protein FtsW</fullName>
    </alternativeName>
    <alternativeName>
        <fullName evidence="16">Cell wall polymerase</fullName>
    </alternativeName>
    <alternativeName>
        <fullName evidence="16">Peptidoglycan polymerase</fullName>
        <shortName evidence="16">PG polymerase</shortName>
    </alternativeName>
</protein>
<evidence type="ECO:0000256" key="7">
    <source>
        <dbReference type="ARBA" id="ARBA00022692"/>
    </source>
</evidence>
<dbReference type="NCBIfam" id="TIGR02614">
    <property type="entry name" value="ftsW"/>
    <property type="match status" value="1"/>
</dbReference>
<keyword evidence="9 16" id="KW-0573">Peptidoglycan synthesis</keyword>
<keyword evidence="10 16" id="KW-1133">Transmembrane helix</keyword>
<feature type="transmembrane region" description="Helical" evidence="16">
    <location>
        <begin position="200"/>
        <end position="217"/>
    </location>
</feature>
<feature type="transmembrane region" description="Helical" evidence="16">
    <location>
        <begin position="318"/>
        <end position="342"/>
    </location>
</feature>
<accession>A0ABX8WT60</accession>
<evidence type="ECO:0000256" key="11">
    <source>
        <dbReference type="ARBA" id="ARBA00023136"/>
    </source>
</evidence>
<comment type="pathway">
    <text evidence="2 16">Cell wall biogenesis; peptidoglycan biosynthesis.</text>
</comment>
<evidence type="ECO:0000256" key="16">
    <source>
        <dbReference type="HAMAP-Rule" id="MF_00913"/>
    </source>
</evidence>
<evidence type="ECO:0000256" key="3">
    <source>
        <dbReference type="ARBA" id="ARBA00022475"/>
    </source>
</evidence>
<dbReference type="EMBL" id="CP080544">
    <property type="protein sequence ID" value="QYR53994.1"/>
    <property type="molecule type" value="Genomic_DNA"/>
</dbReference>
<dbReference type="PANTHER" id="PTHR30474:SF2">
    <property type="entry name" value="PEPTIDOGLYCAN GLYCOSYLTRANSFERASE FTSW-RELATED"/>
    <property type="match status" value="1"/>
</dbReference>
<dbReference type="PANTHER" id="PTHR30474">
    <property type="entry name" value="CELL CYCLE PROTEIN"/>
    <property type="match status" value="1"/>
</dbReference>
<keyword evidence="18" id="KW-1185">Reference proteome</keyword>